<evidence type="ECO:0008006" key="3">
    <source>
        <dbReference type="Google" id="ProtNLM"/>
    </source>
</evidence>
<comment type="caution">
    <text evidence="1">The sequence shown here is derived from an EMBL/GenBank/DDBJ whole genome shotgun (WGS) entry which is preliminary data.</text>
</comment>
<dbReference type="RefSeq" id="WP_386802357.1">
    <property type="nucleotide sequence ID" value="NZ_JBHTMU010000010.1"/>
</dbReference>
<evidence type="ECO:0000313" key="2">
    <source>
        <dbReference type="Proteomes" id="UP001597135"/>
    </source>
</evidence>
<evidence type="ECO:0000313" key="1">
    <source>
        <dbReference type="EMBL" id="MFD1342296.1"/>
    </source>
</evidence>
<gene>
    <name evidence="1" type="ORF">ACFQ4E_07695</name>
</gene>
<name>A0ABW3ZGI4_9RHOB</name>
<reference evidence="2" key="1">
    <citation type="journal article" date="2019" name="Int. J. Syst. Evol. Microbiol.">
        <title>The Global Catalogue of Microorganisms (GCM) 10K type strain sequencing project: providing services to taxonomists for standard genome sequencing and annotation.</title>
        <authorList>
            <consortium name="The Broad Institute Genomics Platform"/>
            <consortium name="The Broad Institute Genome Sequencing Center for Infectious Disease"/>
            <person name="Wu L."/>
            <person name="Ma J."/>
        </authorList>
    </citation>
    <scope>NUCLEOTIDE SEQUENCE [LARGE SCALE GENOMIC DNA]</scope>
    <source>
        <strain evidence="2">CCUG 62953</strain>
    </source>
</reference>
<keyword evidence="2" id="KW-1185">Reference proteome</keyword>
<sequence length="260" mass="28466">MKVLLHPGFHKTGTTTLQRTLAENRAVLGDRLSVLLPEDLDEVAAAARRQSLAPSPRLLARVRKRLAERLREISDARPLLITCEHLAGAIPGRKGLWSYGETPALAVALVEAVTQRFVAETQVTVFFTTRAPEPWMRSVYWQNLRSNRITESFEDYADALGSAADLDAVVAATRAALGTRAETLSVDIDTASDGLGPLAVALDSLGVSPDGLVPAKSQNVRPADGIETLLALNRSDLDDDALSREKRRYLDRIRREKHRG</sequence>
<dbReference type="EMBL" id="JBHTMU010000010">
    <property type="protein sequence ID" value="MFD1342296.1"/>
    <property type="molecule type" value="Genomic_DNA"/>
</dbReference>
<proteinExistence type="predicted"/>
<organism evidence="1 2">
    <name type="scientific">Litorisediminicola beolgyonensis</name>
    <dbReference type="NCBI Taxonomy" id="1173614"/>
    <lineage>
        <taxon>Bacteria</taxon>
        <taxon>Pseudomonadati</taxon>
        <taxon>Pseudomonadota</taxon>
        <taxon>Alphaproteobacteria</taxon>
        <taxon>Rhodobacterales</taxon>
        <taxon>Paracoccaceae</taxon>
        <taxon>Litorisediminicola</taxon>
    </lineage>
</organism>
<accession>A0ABW3ZGI4</accession>
<protein>
    <recommendedName>
        <fullName evidence="3">Sulfotransferase family protein</fullName>
    </recommendedName>
</protein>
<dbReference type="Proteomes" id="UP001597135">
    <property type="component" value="Unassembled WGS sequence"/>
</dbReference>
<dbReference type="InterPro" id="IPR027417">
    <property type="entry name" value="P-loop_NTPase"/>
</dbReference>
<dbReference type="SUPFAM" id="SSF52540">
    <property type="entry name" value="P-loop containing nucleoside triphosphate hydrolases"/>
    <property type="match status" value="1"/>
</dbReference>